<sequence length="231" mass="26859">MQKFIILLFCFTFSFARDLPSDSKIQGRLNIVNGASAECVMHKFYTQSGWVQVEGEIGRNGIDGLYYKKKNGVIKDVLVAESKWNTSQLGRSGKNKIVKQMSQEWVLRTMNKLIHKMPSNIYSTLKSFIENDQYRARLFRLKPKSHNTIQISIHKIKNKGLKAFDEIKDRQLPSISITSPRNSFEKRMVKAYNDCRKKKLNKYLPVLTDTEVTYLLKDNYIQKKDVKAILQ</sequence>
<proteinExistence type="predicted"/>
<dbReference type="EMBL" id="FPHI01000012">
    <property type="protein sequence ID" value="SFV55972.1"/>
    <property type="molecule type" value="Genomic_DNA"/>
</dbReference>
<name>A0A1W1BR69_9ZZZZ</name>
<evidence type="ECO:0000313" key="1">
    <source>
        <dbReference type="EMBL" id="SFV55972.1"/>
    </source>
</evidence>
<dbReference type="AlphaFoldDB" id="A0A1W1BR69"/>
<accession>A0A1W1BR69</accession>
<protein>
    <submittedName>
        <fullName evidence="1">Uncharacterized protein</fullName>
    </submittedName>
</protein>
<dbReference type="CDD" id="cd20734">
    <property type="entry name" value="PoNe_RHS-like"/>
    <property type="match status" value="1"/>
</dbReference>
<organism evidence="1">
    <name type="scientific">hydrothermal vent metagenome</name>
    <dbReference type="NCBI Taxonomy" id="652676"/>
    <lineage>
        <taxon>unclassified sequences</taxon>
        <taxon>metagenomes</taxon>
        <taxon>ecological metagenomes</taxon>
    </lineage>
</organism>
<reference evidence="1" key="1">
    <citation type="submission" date="2016-10" db="EMBL/GenBank/DDBJ databases">
        <authorList>
            <person name="de Groot N.N."/>
        </authorList>
    </citation>
    <scope>NUCLEOTIDE SEQUENCE</scope>
</reference>
<gene>
    <name evidence="1" type="ORF">MNB_SV-3-155</name>
</gene>